<evidence type="ECO:0000256" key="1">
    <source>
        <dbReference type="SAM" id="MobiDB-lite"/>
    </source>
</evidence>
<dbReference type="EMBL" id="MU856839">
    <property type="protein sequence ID" value="KAK4158398.1"/>
    <property type="molecule type" value="Genomic_DNA"/>
</dbReference>
<comment type="caution">
    <text evidence="3">The sequence shown here is derived from an EMBL/GenBank/DDBJ whole genome shotgun (WGS) entry which is preliminary data.</text>
</comment>
<feature type="compositionally biased region" description="Low complexity" evidence="1">
    <location>
        <begin position="1011"/>
        <end position="1036"/>
    </location>
</feature>
<feature type="compositionally biased region" description="Low complexity" evidence="1">
    <location>
        <begin position="825"/>
        <end position="851"/>
    </location>
</feature>
<dbReference type="Pfam" id="PF00069">
    <property type="entry name" value="Pkinase"/>
    <property type="match status" value="1"/>
</dbReference>
<dbReference type="InterPro" id="IPR016024">
    <property type="entry name" value="ARM-type_fold"/>
</dbReference>
<feature type="compositionally biased region" description="Polar residues" evidence="1">
    <location>
        <begin position="901"/>
        <end position="917"/>
    </location>
</feature>
<proteinExistence type="predicted"/>
<dbReference type="SUPFAM" id="SSF48371">
    <property type="entry name" value="ARM repeat"/>
    <property type="match status" value="1"/>
</dbReference>
<reference evidence="3" key="2">
    <citation type="submission" date="2023-05" db="EMBL/GenBank/DDBJ databases">
        <authorList>
            <consortium name="Lawrence Berkeley National Laboratory"/>
            <person name="Steindorff A."/>
            <person name="Hensen N."/>
            <person name="Bonometti L."/>
            <person name="Westerberg I."/>
            <person name="Brannstrom I.O."/>
            <person name="Guillou S."/>
            <person name="Cros-Aarteil S."/>
            <person name="Calhoun S."/>
            <person name="Haridas S."/>
            <person name="Kuo A."/>
            <person name="Mondo S."/>
            <person name="Pangilinan J."/>
            <person name="Riley R."/>
            <person name="Labutti K."/>
            <person name="Andreopoulos B."/>
            <person name="Lipzen A."/>
            <person name="Chen C."/>
            <person name="Yanf M."/>
            <person name="Daum C."/>
            <person name="Ng V."/>
            <person name="Clum A."/>
            <person name="Ohm R."/>
            <person name="Martin F."/>
            <person name="Silar P."/>
            <person name="Natvig D."/>
            <person name="Lalanne C."/>
            <person name="Gautier V."/>
            <person name="Ament-Velasquez S.L."/>
            <person name="Kruys A."/>
            <person name="Hutchinson M.I."/>
            <person name="Powell A.J."/>
            <person name="Barry K."/>
            <person name="Miller A.N."/>
            <person name="Grigoriev I.V."/>
            <person name="Debuchy R."/>
            <person name="Gladieux P."/>
            <person name="Thoren M.H."/>
            <person name="Johannesson H."/>
        </authorList>
    </citation>
    <scope>NUCLEOTIDE SEQUENCE</scope>
    <source>
        <strain evidence="3">CBS 538.74</strain>
    </source>
</reference>
<dbReference type="Gene3D" id="1.10.510.10">
    <property type="entry name" value="Transferase(Phosphotransferase) domain 1"/>
    <property type="match status" value="1"/>
</dbReference>
<dbReference type="InterPro" id="IPR011009">
    <property type="entry name" value="Kinase-like_dom_sf"/>
</dbReference>
<dbReference type="SUPFAM" id="SSF56112">
    <property type="entry name" value="Protein kinase-like (PK-like)"/>
    <property type="match status" value="1"/>
</dbReference>
<dbReference type="GO" id="GO:0004672">
    <property type="term" value="F:protein kinase activity"/>
    <property type="evidence" value="ECO:0007669"/>
    <property type="project" value="InterPro"/>
</dbReference>
<dbReference type="CDD" id="cd14011">
    <property type="entry name" value="PK_SCY1_like"/>
    <property type="match status" value="1"/>
</dbReference>
<sequence>MFANALKSISSTNISANYTISPTITSIAGPWKISPAKNKKTGKECSVFVFDKKSLDAHRSGMSRAEVADFKRAANAVVERLKKEASAIAKLRHPSILEVIEPVEETRGGGLQFVAEAVTASLSGLLQEKDDQERGGAGGRTSRYVTEDADGTRRRRELEIDELEIQKGLLQVSKALEFLHDNAGLVHGNLTPDAILINAKSDWKLSGLSFCGPLESSTTQSSIEPINLREVLRHIPSLPRTIQLNIDYTSPDFVIDNNLTASADMFSLGLLIIALYNSPHKSPISCNGSLSAYQRLFQSSQSIPNSTNNFLSSRALPKELTSHVLPRLITRRPAQRMTATEFQQSEFFNNILVSTIRFLDTFPAKTPNEKSQFLRGLIKVLPSFPKSVMERKLLPALLDELKDKELISLILHNVFKIIELLPSGKRAFVEKVRPSLKEIFVTNVKQAQEKDAAREAGLMIVIEQLPVIGDNCGGKEFKDDILPIVFNALESPTPSLVDAALRSLPSVLPQLDFSTIKNELFPVIAAIFSKTNSLAIKVRGLQAFVTLCGGSNDPGGDDGLDGFTPQKKKATSSTALDKFTMQEKIVPLVKAIKTKEPAVMMAALSVLQVVGKVADADFVAMDILPILWSMSLGPLLDLKQFQAFMELVKTLSSRVEEEQTKKLQELAGGHANSSAVKDDFMSFGPIAGSSLDANGTTETDFESLVKGDSIGLSANPMDSGWDSMAPSAAVTSPITSSRTSTPTATFSWSSAPAASAAAPANKFAAVKSQQPGFRTVTPDLANFQPITPTATQYSQPLQPTTKTSGISPTPLAAQTTSVNWGGAITTAPTNNTNNLWSSPAAAQQQQPSTSAFGSLSLGQQQQQTQNRTPVFSLPPPPGAAGGTTSSSLSSFSLAPPPGAPQHTQMQRPQITTTTSTPAFGGLGGLGGLGGAGMNSMNNNNNLASMGAAAAANKIGTTSPGMGMGMGMAAASKNTGMGTGIGMGMGNGMGNGTSMNSMMGMGMGMGMGMAGMGQQQQQQQQLQAQAQGHQGQAQGQGLKMGLDKYESLL</sequence>
<dbReference type="InterPro" id="IPR000719">
    <property type="entry name" value="Prot_kinase_dom"/>
</dbReference>
<feature type="region of interest" description="Disordered" evidence="1">
    <location>
        <begin position="127"/>
        <end position="150"/>
    </location>
</feature>
<feature type="compositionally biased region" description="Polar residues" evidence="1">
    <location>
        <begin position="790"/>
        <end position="819"/>
    </location>
</feature>
<accession>A0AAN6VV64</accession>
<evidence type="ECO:0000313" key="4">
    <source>
        <dbReference type="Proteomes" id="UP001302745"/>
    </source>
</evidence>
<dbReference type="PANTHER" id="PTHR12984">
    <property type="entry name" value="SCY1-RELATED S/T PROTEIN KINASE-LIKE"/>
    <property type="match status" value="1"/>
</dbReference>
<feature type="domain" description="Protein kinase" evidence="2">
    <location>
        <begin position="1"/>
        <end position="348"/>
    </location>
</feature>
<dbReference type="Proteomes" id="UP001302745">
    <property type="component" value="Unassembled WGS sequence"/>
</dbReference>
<gene>
    <name evidence="3" type="ORF">C8A00DRAFT_28678</name>
</gene>
<evidence type="ECO:0000259" key="2">
    <source>
        <dbReference type="PROSITE" id="PS50011"/>
    </source>
</evidence>
<reference evidence="3" key="1">
    <citation type="journal article" date="2023" name="Mol. Phylogenet. Evol.">
        <title>Genome-scale phylogeny and comparative genomics of the fungal order Sordariales.</title>
        <authorList>
            <person name="Hensen N."/>
            <person name="Bonometti L."/>
            <person name="Westerberg I."/>
            <person name="Brannstrom I.O."/>
            <person name="Guillou S."/>
            <person name="Cros-Aarteil S."/>
            <person name="Calhoun S."/>
            <person name="Haridas S."/>
            <person name="Kuo A."/>
            <person name="Mondo S."/>
            <person name="Pangilinan J."/>
            <person name="Riley R."/>
            <person name="LaButti K."/>
            <person name="Andreopoulos B."/>
            <person name="Lipzen A."/>
            <person name="Chen C."/>
            <person name="Yan M."/>
            <person name="Daum C."/>
            <person name="Ng V."/>
            <person name="Clum A."/>
            <person name="Steindorff A."/>
            <person name="Ohm R.A."/>
            <person name="Martin F."/>
            <person name="Silar P."/>
            <person name="Natvig D.O."/>
            <person name="Lalanne C."/>
            <person name="Gautier V."/>
            <person name="Ament-Velasquez S.L."/>
            <person name="Kruys A."/>
            <person name="Hutchinson M.I."/>
            <person name="Powell A.J."/>
            <person name="Barry K."/>
            <person name="Miller A.N."/>
            <person name="Grigoriev I.V."/>
            <person name="Debuchy R."/>
            <person name="Gladieux P."/>
            <person name="Hiltunen Thoren M."/>
            <person name="Johannesson H."/>
        </authorList>
    </citation>
    <scope>NUCLEOTIDE SEQUENCE</scope>
    <source>
        <strain evidence="3">CBS 538.74</strain>
    </source>
</reference>
<feature type="region of interest" description="Disordered" evidence="1">
    <location>
        <begin position="790"/>
        <end position="921"/>
    </location>
</feature>
<dbReference type="SMART" id="SM00220">
    <property type="entry name" value="S_TKc"/>
    <property type="match status" value="1"/>
</dbReference>
<dbReference type="PROSITE" id="PS50011">
    <property type="entry name" value="PROTEIN_KINASE_DOM"/>
    <property type="match status" value="1"/>
</dbReference>
<dbReference type="Gene3D" id="3.30.200.20">
    <property type="entry name" value="Phosphorylase Kinase, domain 1"/>
    <property type="match status" value="1"/>
</dbReference>
<dbReference type="GO" id="GO:0005524">
    <property type="term" value="F:ATP binding"/>
    <property type="evidence" value="ECO:0007669"/>
    <property type="project" value="InterPro"/>
</dbReference>
<dbReference type="InterPro" id="IPR051177">
    <property type="entry name" value="CIK-Related_Protein"/>
</dbReference>
<organism evidence="3 4">
    <name type="scientific">Chaetomidium leptoderma</name>
    <dbReference type="NCBI Taxonomy" id="669021"/>
    <lineage>
        <taxon>Eukaryota</taxon>
        <taxon>Fungi</taxon>
        <taxon>Dikarya</taxon>
        <taxon>Ascomycota</taxon>
        <taxon>Pezizomycotina</taxon>
        <taxon>Sordariomycetes</taxon>
        <taxon>Sordariomycetidae</taxon>
        <taxon>Sordariales</taxon>
        <taxon>Chaetomiaceae</taxon>
        <taxon>Chaetomidium</taxon>
    </lineage>
</organism>
<protein>
    <recommendedName>
        <fullName evidence="2">Protein kinase domain-containing protein</fullName>
    </recommendedName>
</protein>
<name>A0AAN6VV64_9PEZI</name>
<dbReference type="AlphaFoldDB" id="A0AAN6VV64"/>
<dbReference type="PANTHER" id="PTHR12984:SF6">
    <property type="entry name" value="SCY1-LIKE PROTEIN 2"/>
    <property type="match status" value="1"/>
</dbReference>
<feature type="region of interest" description="Disordered" evidence="1">
    <location>
        <begin position="1009"/>
        <end position="1037"/>
    </location>
</feature>
<keyword evidence="4" id="KW-1185">Reference proteome</keyword>
<feature type="compositionally biased region" description="Low complexity" evidence="1">
    <location>
        <begin position="882"/>
        <end position="893"/>
    </location>
</feature>
<evidence type="ECO:0000313" key="3">
    <source>
        <dbReference type="EMBL" id="KAK4158398.1"/>
    </source>
</evidence>
<dbReference type="Gene3D" id="1.25.10.10">
    <property type="entry name" value="Leucine-rich Repeat Variant"/>
    <property type="match status" value="1"/>
</dbReference>
<dbReference type="InterPro" id="IPR011989">
    <property type="entry name" value="ARM-like"/>
</dbReference>